<dbReference type="InterPro" id="IPR053206">
    <property type="entry name" value="Dimeric_xanthone_biosynth"/>
</dbReference>
<name>A0A2J6SNI1_9HELO</name>
<keyword evidence="3" id="KW-1185">Reference proteome</keyword>
<dbReference type="OrthoDB" id="58416at2759"/>
<dbReference type="PANTHER" id="PTHR38048">
    <property type="entry name" value="EXPRESSED PROTEIN"/>
    <property type="match status" value="1"/>
</dbReference>
<sequence>MGSSNAPWADAPFALISSPGRGENLQKLDDAVFIAREMANAHNGMLRALNSIYQQCIFVKEPKDVKDLLLYATFWCDWIHEHHTGEETFLFPQIEEITGVKGLMEVNVEQHHAFMEGLEAFHKYAKETKVEEYDGMKLKVVIDRFGGKLTKHLTEEIGTLLGLKTYDGPALKKAYLKFDGEMRKGEKSILYPIVFGSSDNSYEEGFEWPEVPGPIRALVHYWFERKYQGVWRFCPSTTWGERRPLMFTEKQS</sequence>
<dbReference type="Pfam" id="PF01814">
    <property type="entry name" value="Hemerythrin"/>
    <property type="match status" value="1"/>
</dbReference>
<accession>A0A2J6SNI1</accession>
<dbReference type="EMBL" id="KZ613912">
    <property type="protein sequence ID" value="PMD52308.1"/>
    <property type="molecule type" value="Genomic_DNA"/>
</dbReference>
<dbReference type="RefSeq" id="XP_024729212.1">
    <property type="nucleotide sequence ID" value="XM_024878760.1"/>
</dbReference>
<protein>
    <recommendedName>
        <fullName evidence="1">Hemerythrin-like domain-containing protein</fullName>
    </recommendedName>
</protein>
<dbReference type="GeneID" id="36586837"/>
<feature type="domain" description="Hemerythrin-like" evidence="1">
    <location>
        <begin position="36"/>
        <end position="161"/>
    </location>
</feature>
<dbReference type="InterPro" id="IPR012312">
    <property type="entry name" value="Hemerythrin-like"/>
</dbReference>
<proteinExistence type="predicted"/>
<gene>
    <name evidence="2" type="ORF">K444DRAFT_603148</name>
</gene>
<dbReference type="STRING" id="1095630.A0A2J6SNI1"/>
<organism evidence="2 3">
    <name type="scientific">Hyaloscypha bicolor E</name>
    <dbReference type="NCBI Taxonomy" id="1095630"/>
    <lineage>
        <taxon>Eukaryota</taxon>
        <taxon>Fungi</taxon>
        <taxon>Dikarya</taxon>
        <taxon>Ascomycota</taxon>
        <taxon>Pezizomycotina</taxon>
        <taxon>Leotiomycetes</taxon>
        <taxon>Helotiales</taxon>
        <taxon>Hyaloscyphaceae</taxon>
        <taxon>Hyaloscypha</taxon>
        <taxon>Hyaloscypha bicolor</taxon>
    </lineage>
</organism>
<evidence type="ECO:0000259" key="1">
    <source>
        <dbReference type="Pfam" id="PF01814"/>
    </source>
</evidence>
<evidence type="ECO:0000313" key="2">
    <source>
        <dbReference type="EMBL" id="PMD52308.1"/>
    </source>
</evidence>
<dbReference type="InParanoid" id="A0A2J6SNI1"/>
<dbReference type="Proteomes" id="UP000235371">
    <property type="component" value="Unassembled WGS sequence"/>
</dbReference>
<dbReference type="Gene3D" id="1.20.120.520">
    <property type="entry name" value="nmb1532 protein domain like"/>
    <property type="match status" value="1"/>
</dbReference>
<evidence type="ECO:0000313" key="3">
    <source>
        <dbReference type="Proteomes" id="UP000235371"/>
    </source>
</evidence>
<reference evidence="2 3" key="1">
    <citation type="submission" date="2016-04" db="EMBL/GenBank/DDBJ databases">
        <title>A degradative enzymes factory behind the ericoid mycorrhizal symbiosis.</title>
        <authorList>
            <consortium name="DOE Joint Genome Institute"/>
            <person name="Martino E."/>
            <person name="Morin E."/>
            <person name="Grelet G."/>
            <person name="Kuo A."/>
            <person name="Kohler A."/>
            <person name="Daghino S."/>
            <person name="Barry K."/>
            <person name="Choi C."/>
            <person name="Cichocki N."/>
            <person name="Clum A."/>
            <person name="Copeland A."/>
            <person name="Hainaut M."/>
            <person name="Haridas S."/>
            <person name="Labutti K."/>
            <person name="Lindquist E."/>
            <person name="Lipzen A."/>
            <person name="Khouja H.-R."/>
            <person name="Murat C."/>
            <person name="Ohm R."/>
            <person name="Olson A."/>
            <person name="Spatafora J."/>
            <person name="Veneault-Fourrey C."/>
            <person name="Henrissat B."/>
            <person name="Grigoriev I."/>
            <person name="Martin F."/>
            <person name="Perotto S."/>
        </authorList>
    </citation>
    <scope>NUCLEOTIDE SEQUENCE [LARGE SCALE GENOMIC DNA]</scope>
    <source>
        <strain evidence="2 3">E</strain>
    </source>
</reference>
<dbReference type="PANTHER" id="PTHR38048:SF2">
    <property type="entry name" value="HEMERYTHRIN-LIKE DOMAIN-CONTAINING PROTEIN"/>
    <property type="match status" value="1"/>
</dbReference>
<dbReference type="AlphaFoldDB" id="A0A2J6SNI1"/>